<protein>
    <recommendedName>
        <fullName evidence="1">GIY-YIG domain-containing protein</fullName>
    </recommendedName>
</protein>
<name>A0A1F7GZ07_9BACT</name>
<sequence>MNKHTTSLKDKYYVYILYSLKDQGLYIGFSPNLKERLIKHTKGQVISTKLRRPLKLIHYEYFIDKTDAKAREEFLKSGHGRDQLKQIIKRTLKNI</sequence>
<evidence type="ECO:0000259" key="1">
    <source>
        <dbReference type="PROSITE" id="PS50164"/>
    </source>
</evidence>
<organism evidence="2 3">
    <name type="scientific">Candidatus Roizmanbacteria bacterium RIFCSPHIGHO2_02_FULL_38_11</name>
    <dbReference type="NCBI Taxonomy" id="1802039"/>
    <lineage>
        <taxon>Bacteria</taxon>
        <taxon>Candidatus Roizmaniibacteriota</taxon>
    </lineage>
</organism>
<dbReference type="SUPFAM" id="SSF82771">
    <property type="entry name" value="GIY-YIG endonuclease"/>
    <property type="match status" value="1"/>
</dbReference>
<feature type="domain" description="GIY-YIG" evidence="1">
    <location>
        <begin position="10"/>
        <end position="95"/>
    </location>
</feature>
<gene>
    <name evidence="2" type="ORF">A3C25_05425</name>
</gene>
<dbReference type="Pfam" id="PF01541">
    <property type="entry name" value="GIY-YIG"/>
    <property type="match status" value="1"/>
</dbReference>
<accession>A0A1F7GZ07</accession>
<proteinExistence type="predicted"/>
<comment type="caution">
    <text evidence="2">The sequence shown here is derived from an EMBL/GenBank/DDBJ whole genome shotgun (WGS) entry which is preliminary data.</text>
</comment>
<dbReference type="PROSITE" id="PS50164">
    <property type="entry name" value="GIY_YIG"/>
    <property type="match status" value="1"/>
</dbReference>
<dbReference type="EMBL" id="MFZO01000039">
    <property type="protein sequence ID" value="OGK24128.1"/>
    <property type="molecule type" value="Genomic_DNA"/>
</dbReference>
<dbReference type="InterPro" id="IPR035901">
    <property type="entry name" value="GIY-YIG_endonuc_sf"/>
</dbReference>
<dbReference type="Gene3D" id="3.40.1440.10">
    <property type="entry name" value="GIY-YIG endonuclease"/>
    <property type="match status" value="1"/>
</dbReference>
<evidence type="ECO:0000313" key="3">
    <source>
        <dbReference type="Proteomes" id="UP000177913"/>
    </source>
</evidence>
<dbReference type="CDD" id="cd10449">
    <property type="entry name" value="GIY-YIG_SLX1_like"/>
    <property type="match status" value="1"/>
</dbReference>
<dbReference type="AlphaFoldDB" id="A0A1F7GZ07"/>
<dbReference type="InterPro" id="IPR000305">
    <property type="entry name" value="GIY-YIG_endonuc"/>
</dbReference>
<dbReference type="Proteomes" id="UP000177913">
    <property type="component" value="Unassembled WGS sequence"/>
</dbReference>
<evidence type="ECO:0000313" key="2">
    <source>
        <dbReference type="EMBL" id="OGK24128.1"/>
    </source>
</evidence>
<reference evidence="2 3" key="1">
    <citation type="journal article" date="2016" name="Nat. Commun.">
        <title>Thousands of microbial genomes shed light on interconnected biogeochemical processes in an aquifer system.</title>
        <authorList>
            <person name="Anantharaman K."/>
            <person name="Brown C.T."/>
            <person name="Hug L.A."/>
            <person name="Sharon I."/>
            <person name="Castelle C.J."/>
            <person name="Probst A.J."/>
            <person name="Thomas B.C."/>
            <person name="Singh A."/>
            <person name="Wilkins M.J."/>
            <person name="Karaoz U."/>
            <person name="Brodie E.L."/>
            <person name="Williams K.H."/>
            <person name="Hubbard S.S."/>
            <person name="Banfield J.F."/>
        </authorList>
    </citation>
    <scope>NUCLEOTIDE SEQUENCE [LARGE SCALE GENOMIC DNA]</scope>
</reference>